<keyword evidence="2" id="KW-0223">Dioxygenase</keyword>
<keyword evidence="3" id="KW-1185">Reference proteome</keyword>
<dbReference type="EMBL" id="WHPD01000433">
    <property type="protein sequence ID" value="MPV87420.1"/>
    <property type="molecule type" value="Genomic_DNA"/>
</dbReference>
<protein>
    <submittedName>
        <fullName evidence="2">Aromatic ring-opening dioxygenase LigA</fullName>
    </submittedName>
</protein>
<organism evidence="2 3">
    <name type="scientific">Georgenia ruanii</name>
    <dbReference type="NCBI Taxonomy" id="348442"/>
    <lineage>
        <taxon>Bacteria</taxon>
        <taxon>Bacillati</taxon>
        <taxon>Actinomycetota</taxon>
        <taxon>Actinomycetes</taxon>
        <taxon>Micrococcales</taxon>
        <taxon>Bogoriellaceae</taxon>
        <taxon>Georgenia</taxon>
    </lineage>
</organism>
<keyword evidence="1" id="KW-0472">Membrane</keyword>
<evidence type="ECO:0000313" key="2">
    <source>
        <dbReference type="EMBL" id="MPV87420.1"/>
    </source>
</evidence>
<gene>
    <name evidence="2" type="ORF">GB882_01975</name>
</gene>
<keyword evidence="1" id="KW-0812">Transmembrane</keyword>
<sequence>MIGIIAIVAGILFIVAGAVTWAMITSNLSEQKIVVAQDSPVLAGDGVNGPFSAFAQAQIINTHAEHATGGKTYAQLGDEVTAAQQAGDTAKAEQLQAQRTTVMTASFLRASLFTSVVAYGMAALVVGLGILLILIGWALGNLARVAPASAAAASGTV</sequence>
<dbReference type="GO" id="GO:0051213">
    <property type="term" value="F:dioxygenase activity"/>
    <property type="evidence" value="ECO:0007669"/>
    <property type="project" value="UniProtKB-KW"/>
</dbReference>
<evidence type="ECO:0000256" key="1">
    <source>
        <dbReference type="SAM" id="Phobius"/>
    </source>
</evidence>
<feature type="transmembrane region" description="Helical" evidence="1">
    <location>
        <begin position="116"/>
        <end position="139"/>
    </location>
</feature>
<feature type="transmembrane region" description="Helical" evidence="1">
    <location>
        <begin position="6"/>
        <end position="24"/>
    </location>
</feature>
<comment type="caution">
    <text evidence="2">The sequence shown here is derived from an EMBL/GenBank/DDBJ whole genome shotgun (WGS) entry which is preliminary data.</text>
</comment>
<keyword evidence="1" id="KW-1133">Transmembrane helix</keyword>
<proteinExistence type="predicted"/>
<reference evidence="2 3" key="1">
    <citation type="submission" date="2019-10" db="EMBL/GenBank/DDBJ databases">
        <title>Georgenia wutianyii sp. nov. and Georgenia yuyongxinii sp. nov. isolated from plateau pika (Ochotona curzoniae) in the Qinghai-Tibet plateau of China.</title>
        <authorList>
            <person name="Tian Z."/>
        </authorList>
    </citation>
    <scope>NUCLEOTIDE SEQUENCE [LARGE SCALE GENOMIC DNA]</scope>
    <source>
        <strain evidence="2 3">JCM 15130</strain>
    </source>
</reference>
<accession>A0A7J9UU82</accession>
<name>A0A7J9UU82_9MICO</name>
<evidence type="ECO:0000313" key="3">
    <source>
        <dbReference type="Proteomes" id="UP000429644"/>
    </source>
</evidence>
<dbReference type="AlphaFoldDB" id="A0A7J9UU82"/>
<dbReference type="Proteomes" id="UP000429644">
    <property type="component" value="Unassembled WGS sequence"/>
</dbReference>
<keyword evidence="2" id="KW-0560">Oxidoreductase</keyword>